<dbReference type="AlphaFoldDB" id="A0AAN7Q2A2"/>
<comment type="caution">
    <text evidence="2">The sequence shown here is derived from an EMBL/GenBank/DDBJ whole genome shotgun (WGS) entry which is preliminary data.</text>
</comment>
<organism evidence="2 3">
    <name type="scientific">Trapa incisa</name>
    <dbReference type="NCBI Taxonomy" id="236973"/>
    <lineage>
        <taxon>Eukaryota</taxon>
        <taxon>Viridiplantae</taxon>
        <taxon>Streptophyta</taxon>
        <taxon>Embryophyta</taxon>
        <taxon>Tracheophyta</taxon>
        <taxon>Spermatophyta</taxon>
        <taxon>Magnoliopsida</taxon>
        <taxon>eudicotyledons</taxon>
        <taxon>Gunneridae</taxon>
        <taxon>Pentapetalae</taxon>
        <taxon>rosids</taxon>
        <taxon>malvids</taxon>
        <taxon>Myrtales</taxon>
        <taxon>Lythraceae</taxon>
        <taxon>Trapa</taxon>
    </lineage>
</organism>
<dbReference type="PANTHER" id="PTHR46525">
    <property type="entry name" value="EMB|CAB72159.1"/>
    <property type="match status" value="1"/>
</dbReference>
<evidence type="ECO:0000313" key="3">
    <source>
        <dbReference type="Proteomes" id="UP001345219"/>
    </source>
</evidence>
<sequence>MATRRAYSFISGDLSSSISGDSAYELNESDIYSAAFSRSEPPEFPKLVRPVRKLSIRRRDPIGRTSLPLNVPDWSTILKEEHGDRRRHRGCILENEFDYGNDEEEGDPVGSRDRLPPHEFLARTRASSFSVQEGLGRTLKGRDLTRVRNAVWARTGFQD</sequence>
<dbReference type="Proteomes" id="UP001345219">
    <property type="component" value="Chromosome 15"/>
</dbReference>
<evidence type="ECO:0000256" key="1">
    <source>
        <dbReference type="ARBA" id="ARBA00034773"/>
    </source>
</evidence>
<protein>
    <recommendedName>
        <fullName evidence="4">Senescence regulator</fullName>
    </recommendedName>
</protein>
<dbReference type="InterPro" id="IPR007608">
    <property type="entry name" value="Senescence_reg_S40"/>
</dbReference>
<gene>
    <name evidence="2" type="ORF">SAY87_019537</name>
</gene>
<dbReference type="PANTHER" id="PTHR46525:SF2">
    <property type="entry name" value="EMB|CAB72159.1"/>
    <property type="match status" value="1"/>
</dbReference>
<keyword evidence="3" id="KW-1185">Reference proteome</keyword>
<comment type="similarity">
    <text evidence="1">Belongs to the senescence regulator S40 family.</text>
</comment>
<proteinExistence type="inferred from homology"/>
<dbReference type="EMBL" id="JAXIOK010000012">
    <property type="protein sequence ID" value="KAK4758236.1"/>
    <property type="molecule type" value="Genomic_DNA"/>
</dbReference>
<accession>A0AAN7Q2A2</accession>
<evidence type="ECO:0000313" key="2">
    <source>
        <dbReference type="EMBL" id="KAK4758236.1"/>
    </source>
</evidence>
<dbReference type="Pfam" id="PF04520">
    <property type="entry name" value="Senescence_reg"/>
    <property type="match status" value="1"/>
</dbReference>
<reference evidence="2 3" key="1">
    <citation type="journal article" date="2023" name="Hortic Res">
        <title>Pangenome of water caltrop reveals structural variations and asymmetric subgenome divergence after allopolyploidization.</title>
        <authorList>
            <person name="Zhang X."/>
            <person name="Chen Y."/>
            <person name="Wang L."/>
            <person name="Yuan Y."/>
            <person name="Fang M."/>
            <person name="Shi L."/>
            <person name="Lu R."/>
            <person name="Comes H.P."/>
            <person name="Ma Y."/>
            <person name="Chen Y."/>
            <person name="Huang G."/>
            <person name="Zhou Y."/>
            <person name="Zheng Z."/>
            <person name="Qiu Y."/>
        </authorList>
    </citation>
    <scope>NUCLEOTIDE SEQUENCE [LARGE SCALE GENOMIC DNA]</scope>
    <source>
        <tissue evidence="2">Roots</tissue>
    </source>
</reference>
<evidence type="ECO:0008006" key="4">
    <source>
        <dbReference type="Google" id="ProtNLM"/>
    </source>
</evidence>
<dbReference type="GO" id="GO:0010150">
    <property type="term" value="P:leaf senescence"/>
    <property type="evidence" value="ECO:0007669"/>
    <property type="project" value="UniProtKB-ARBA"/>
</dbReference>
<name>A0AAN7Q2A2_9MYRT</name>